<evidence type="ECO:0000313" key="2">
    <source>
        <dbReference type="Proteomes" id="UP001145114"/>
    </source>
</evidence>
<organism evidence="1 2">
    <name type="scientific">Spiromyces aspiralis</name>
    <dbReference type="NCBI Taxonomy" id="68401"/>
    <lineage>
        <taxon>Eukaryota</taxon>
        <taxon>Fungi</taxon>
        <taxon>Fungi incertae sedis</taxon>
        <taxon>Zoopagomycota</taxon>
        <taxon>Kickxellomycotina</taxon>
        <taxon>Kickxellomycetes</taxon>
        <taxon>Kickxellales</taxon>
        <taxon>Kickxellaceae</taxon>
        <taxon>Spiromyces</taxon>
    </lineage>
</organism>
<dbReference type="EMBL" id="JAMZIH010009724">
    <property type="protein sequence ID" value="KAJ1669700.1"/>
    <property type="molecule type" value="Genomic_DNA"/>
</dbReference>
<comment type="caution">
    <text evidence="1">The sequence shown here is derived from an EMBL/GenBank/DDBJ whole genome shotgun (WGS) entry which is preliminary data.</text>
</comment>
<proteinExistence type="predicted"/>
<feature type="non-terminal residue" evidence="1">
    <location>
        <position position="203"/>
    </location>
</feature>
<reference evidence="1" key="1">
    <citation type="submission" date="2022-06" db="EMBL/GenBank/DDBJ databases">
        <title>Phylogenomic reconstructions and comparative analyses of Kickxellomycotina fungi.</title>
        <authorList>
            <person name="Reynolds N.K."/>
            <person name="Stajich J.E."/>
            <person name="Barry K."/>
            <person name="Grigoriev I.V."/>
            <person name="Crous P."/>
            <person name="Smith M.E."/>
        </authorList>
    </citation>
    <scope>NUCLEOTIDE SEQUENCE</scope>
    <source>
        <strain evidence="1">RSA 2271</strain>
    </source>
</reference>
<dbReference type="Proteomes" id="UP001145114">
    <property type="component" value="Unassembled WGS sequence"/>
</dbReference>
<name>A0ACC1H957_9FUNG</name>
<protein>
    <submittedName>
        <fullName evidence="1">Uncharacterized protein</fullName>
    </submittedName>
</protein>
<accession>A0ACC1H957</accession>
<evidence type="ECO:0000313" key="1">
    <source>
        <dbReference type="EMBL" id="KAJ1669700.1"/>
    </source>
</evidence>
<sequence length="203" mass="22571">MYWLGELETCQVQMQWNHRLLRWLGRASHNSDNSTAVGSSSGGGHRLSIGSASQCESLGPRSTLLPLVGGGAASQSRHHISKRDFSRAITEILEKYQPWLDANAHRVRFYTHLFSTSPDRLKSCDLELQKAIRHVYRDTRGEHCPLTSQSSYPPGRFTLPSPVDLGRVTVNSVLLDSRILAGTPIPERLRASEGPQLESLESL</sequence>
<gene>
    <name evidence="1" type="ORF">EV182_008640</name>
</gene>
<keyword evidence="2" id="KW-1185">Reference proteome</keyword>